<organism evidence="3 4">
    <name type="scientific">Gynuella sunshinyii YC6258</name>
    <dbReference type="NCBI Taxonomy" id="1445510"/>
    <lineage>
        <taxon>Bacteria</taxon>
        <taxon>Pseudomonadati</taxon>
        <taxon>Pseudomonadota</taxon>
        <taxon>Gammaproteobacteria</taxon>
        <taxon>Oceanospirillales</taxon>
        <taxon>Saccharospirillaceae</taxon>
        <taxon>Gynuella</taxon>
    </lineage>
</organism>
<keyword evidence="1" id="KW-0479">Metal-binding</keyword>
<dbReference type="Pfam" id="PF00042">
    <property type="entry name" value="Globin"/>
    <property type="match status" value="1"/>
</dbReference>
<dbReference type="Proteomes" id="UP000032266">
    <property type="component" value="Chromosome"/>
</dbReference>
<comment type="similarity">
    <text evidence="1">Belongs to the globin family.</text>
</comment>
<dbReference type="GO" id="GO:0020037">
    <property type="term" value="F:heme binding"/>
    <property type="evidence" value="ECO:0007669"/>
    <property type="project" value="InterPro"/>
</dbReference>
<dbReference type="KEGG" id="gsn:YC6258_00790"/>
<dbReference type="GO" id="GO:0019825">
    <property type="term" value="F:oxygen binding"/>
    <property type="evidence" value="ECO:0007669"/>
    <property type="project" value="InterPro"/>
</dbReference>
<keyword evidence="4" id="KW-1185">Reference proteome</keyword>
<gene>
    <name evidence="3" type="ORF">YC6258_00790</name>
</gene>
<keyword evidence="1" id="KW-0349">Heme</keyword>
<evidence type="ECO:0000313" key="4">
    <source>
        <dbReference type="Proteomes" id="UP000032266"/>
    </source>
</evidence>
<keyword evidence="1" id="KW-0813">Transport</keyword>
<reference evidence="3 4" key="1">
    <citation type="submission" date="2014-01" db="EMBL/GenBank/DDBJ databases">
        <title>Full genme sequencing of cellulolytic bacterium Gynuella sunshinyii YC6258T gen. nov., sp. nov.</title>
        <authorList>
            <person name="Khan H."/>
            <person name="Chung E.J."/>
            <person name="Chung Y.R."/>
        </authorList>
    </citation>
    <scope>NUCLEOTIDE SEQUENCE [LARGE SCALE GENOMIC DNA]</scope>
    <source>
        <strain evidence="3 4">YC6258</strain>
    </source>
</reference>
<dbReference type="EMBL" id="CP007142">
    <property type="protein sequence ID" value="AJQ92840.1"/>
    <property type="molecule type" value="Genomic_DNA"/>
</dbReference>
<dbReference type="InterPro" id="IPR009050">
    <property type="entry name" value="Globin-like_sf"/>
</dbReference>
<keyword evidence="1" id="KW-0561">Oxygen transport</keyword>
<sequence>MFRNTDMQAQKSLLRSGILVLIMHARGMPDTKVNALGKSHSRKALNVHPRHYAHWLDALMETLDRHDPEFSPTLEMAWRNTLQPIIDKISGMYED</sequence>
<dbReference type="GO" id="GO:0005344">
    <property type="term" value="F:oxygen carrier activity"/>
    <property type="evidence" value="ECO:0007669"/>
    <property type="project" value="UniProtKB-KW"/>
</dbReference>
<protein>
    <recommendedName>
        <fullName evidence="2">Globin domain-containing protein</fullName>
    </recommendedName>
</protein>
<dbReference type="SUPFAM" id="SSF46458">
    <property type="entry name" value="Globin-like"/>
    <property type="match status" value="1"/>
</dbReference>
<evidence type="ECO:0000256" key="1">
    <source>
        <dbReference type="RuleBase" id="RU000356"/>
    </source>
</evidence>
<dbReference type="STRING" id="1445510.YC6258_00790"/>
<accession>A0A0C5UZW3</accession>
<dbReference type="InterPro" id="IPR012292">
    <property type="entry name" value="Globin/Proto"/>
</dbReference>
<name>A0A0C5UZW3_9GAMM</name>
<dbReference type="AlphaFoldDB" id="A0A0C5UZW3"/>
<evidence type="ECO:0000313" key="3">
    <source>
        <dbReference type="EMBL" id="AJQ92840.1"/>
    </source>
</evidence>
<keyword evidence="1" id="KW-0408">Iron</keyword>
<dbReference type="InterPro" id="IPR000971">
    <property type="entry name" value="Globin"/>
</dbReference>
<dbReference type="HOGENOM" id="CLU_153827_0_0_6"/>
<evidence type="ECO:0000259" key="2">
    <source>
        <dbReference type="Pfam" id="PF00042"/>
    </source>
</evidence>
<feature type="domain" description="Globin" evidence="2">
    <location>
        <begin position="4"/>
        <end position="89"/>
    </location>
</feature>
<dbReference type="Gene3D" id="1.10.490.10">
    <property type="entry name" value="Globins"/>
    <property type="match status" value="1"/>
</dbReference>
<proteinExistence type="inferred from homology"/>